<proteinExistence type="predicted"/>
<comment type="caution">
    <text evidence="2">The sequence shown here is derived from an EMBL/GenBank/DDBJ whole genome shotgun (WGS) entry which is preliminary data.</text>
</comment>
<dbReference type="EMBL" id="JAJIRN010000003">
    <property type="protein sequence ID" value="MCV2367762.1"/>
    <property type="molecule type" value="Genomic_DNA"/>
</dbReference>
<organism evidence="2 3">
    <name type="scientific">Roseateles oligotrophus</name>
    <dbReference type="NCBI Taxonomy" id="1769250"/>
    <lineage>
        <taxon>Bacteria</taxon>
        <taxon>Pseudomonadati</taxon>
        <taxon>Pseudomonadota</taxon>
        <taxon>Betaproteobacteria</taxon>
        <taxon>Burkholderiales</taxon>
        <taxon>Sphaerotilaceae</taxon>
        <taxon>Roseateles</taxon>
    </lineage>
</organism>
<name>A0ABT2YCK9_9BURK</name>
<dbReference type="Proteomes" id="UP001209701">
    <property type="component" value="Unassembled WGS sequence"/>
</dbReference>
<evidence type="ECO:0000313" key="3">
    <source>
        <dbReference type="Proteomes" id="UP001209701"/>
    </source>
</evidence>
<keyword evidence="1" id="KW-0472">Membrane</keyword>
<accession>A0ABT2YCK9</accession>
<keyword evidence="1" id="KW-0812">Transmembrane</keyword>
<evidence type="ECO:0000256" key="1">
    <source>
        <dbReference type="SAM" id="Phobius"/>
    </source>
</evidence>
<feature type="transmembrane region" description="Helical" evidence="1">
    <location>
        <begin position="120"/>
        <end position="139"/>
    </location>
</feature>
<evidence type="ECO:0000313" key="2">
    <source>
        <dbReference type="EMBL" id="MCV2367762.1"/>
    </source>
</evidence>
<keyword evidence="3" id="KW-1185">Reference proteome</keyword>
<protein>
    <recommendedName>
        <fullName evidence="4">Transmembrane protein</fullName>
    </recommendedName>
</protein>
<feature type="transmembrane region" description="Helical" evidence="1">
    <location>
        <begin position="57"/>
        <end position="81"/>
    </location>
</feature>
<dbReference type="RefSeq" id="WP_263570388.1">
    <property type="nucleotide sequence ID" value="NZ_JAJIRN010000003.1"/>
</dbReference>
<feature type="transmembrane region" description="Helical" evidence="1">
    <location>
        <begin position="88"/>
        <end position="108"/>
    </location>
</feature>
<keyword evidence="1" id="KW-1133">Transmembrane helix</keyword>
<evidence type="ECO:0008006" key="4">
    <source>
        <dbReference type="Google" id="ProtNLM"/>
    </source>
</evidence>
<gene>
    <name evidence="2" type="ORF">LNV07_06595</name>
</gene>
<reference evidence="2 3" key="1">
    <citation type="submission" date="2021-11" db="EMBL/GenBank/DDBJ databases">
        <authorList>
            <person name="Liang Q."/>
            <person name="Mou H."/>
            <person name="Liu Z."/>
        </authorList>
    </citation>
    <scope>NUCLEOTIDE SEQUENCE [LARGE SCALE GENOMIC DNA]</scope>
    <source>
        <strain evidence="2 3">CHU3</strain>
    </source>
</reference>
<sequence length="164" mass="18885">MLNALLQALLQPLRLLLALLILFEEWGYRPLSRLMARIGRWPVFRQLECLLQRLPPVAALFALLTPTLLLLPVKLLALLLISSGRVGLGLCLIILAKLVGTAIIARLFQLTRPALLRMAWFARVYAGWTIWKTGLLAWVRGSQVWRWSRVFKMRLARRLRRARV</sequence>